<dbReference type="Pfam" id="PF12833">
    <property type="entry name" value="HTH_18"/>
    <property type="match status" value="1"/>
</dbReference>
<dbReference type="InterPro" id="IPR018060">
    <property type="entry name" value="HTH_AraC"/>
</dbReference>
<evidence type="ECO:0000256" key="3">
    <source>
        <dbReference type="ARBA" id="ARBA00023125"/>
    </source>
</evidence>
<proteinExistence type="predicted"/>
<dbReference type="AlphaFoldDB" id="A0A211ZJE1"/>
<evidence type="ECO:0000256" key="2">
    <source>
        <dbReference type="ARBA" id="ARBA00023015"/>
    </source>
</evidence>
<evidence type="ECO:0000256" key="5">
    <source>
        <dbReference type="SAM" id="MobiDB-lite"/>
    </source>
</evidence>
<dbReference type="Gene3D" id="1.10.10.60">
    <property type="entry name" value="Homeodomain-like"/>
    <property type="match status" value="1"/>
</dbReference>
<keyword evidence="1" id="KW-0678">Repressor</keyword>
<dbReference type="RefSeq" id="WP_088152750.1">
    <property type="nucleotide sequence ID" value="NZ_NHON01000038.1"/>
</dbReference>
<dbReference type="SUPFAM" id="SSF46689">
    <property type="entry name" value="Homeodomain-like"/>
    <property type="match status" value="1"/>
</dbReference>
<dbReference type="InterPro" id="IPR009057">
    <property type="entry name" value="Homeodomain-like_sf"/>
</dbReference>
<dbReference type="FunFam" id="1.10.10.60:FF:000132">
    <property type="entry name" value="AraC family transcriptional regulator"/>
    <property type="match status" value="1"/>
</dbReference>
<dbReference type="GO" id="GO:0043565">
    <property type="term" value="F:sequence-specific DNA binding"/>
    <property type="evidence" value="ECO:0007669"/>
    <property type="project" value="InterPro"/>
</dbReference>
<evidence type="ECO:0000256" key="4">
    <source>
        <dbReference type="ARBA" id="ARBA00023163"/>
    </source>
</evidence>
<comment type="caution">
    <text evidence="7">The sequence shown here is derived from an EMBL/GenBank/DDBJ whole genome shotgun (WGS) entry which is preliminary data.</text>
</comment>
<dbReference type="InterPro" id="IPR011051">
    <property type="entry name" value="RmlC_Cupin_sf"/>
</dbReference>
<dbReference type="PANTHER" id="PTHR11019">
    <property type="entry name" value="HTH-TYPE TRANSCRIPTIONAL REGULATOR NIMR"/>
    <property type="match status" value="1"/>
</dbReference>
<dbReference type="PROSITE" id="PS01124">
    <property type="entry name" value="HTH_ARAC_FAMILY_2"/>
    <property type="match status" value="1"/>
</dbReference>
<feature type="domain" description="HTH araC/xylS-type" evidence="6">
    <location>
        <begin position="140"/>
        <end position="237"/>
    </location>
</feature>
<protein>
    <recommendedName>
        <fullName evidence="6">HTH araC/xylS-type domain-containing protein</fullName>
    </recommendedName>
</protein>
<dbReference type="SMART" id="SM00342">
    <property type="entry name" value="HTH_ARAC"/>
    <property type="match status" value="1"/>
</dbReference>
<organism evidence="7 8">
    <name type="scientific">Inquilinus limosus</name>
    <dbReference type="NCBI Taxonomy" id="171674"/>
    <lineage>
        <taxon>Bacteria</taxon>
        <taxon>Pseudomonadati</taxon>
        <taxon>Pseudomonadota</taxon>
        <taxon>Alphaproteobacteria</taxon>
        <taxon>Rhodospirillales</taxon>
        <taxon>Rhodospirillaceae</taxon>
        <taxon>Inquilinus</taxon>
    </lineage>
</organism>
<feature type="region of interest" description="Disordered" evidence="5">
    <location>
        <begin position="234"/>
        <end position="253"/>
    </location>
</feature>
<dbReference type="PROSITE" id="PS00041">
    <property type="entry name" value="HTH_ARAC_FAMILY_1"/>
    <property type="match status" value="1"/>
</dbReference>
<evidence type="ECO:0000313" key="8">
    <source>
        <dbReference type="Proteomes" id="UP000196655"/>
    </source>
</evidence>
<keyword evidence="2" id="KW-0805">Transcription regulation</keyword>
<keyword evidence="8" id="KW-1185">Reference proteome</keyword>
<accession>A0A211ZJE1</accession>
<gene>
    <name evidence="7" type="ORF">BWR60_19885</name>
</gene>
<keyword evidence="4" id="KW-0804">Transcription</keyword>
<dbReference type="GO" id="GO:0003700">
    <property type="term" value="F:DNA-binding transcription factor activity"/>
    <property type="evidence" value="ECO:0007669"/>
    <property type="project" value="InterPro"/>
</dbReference>
<sequence>MPIEIRRFRHDGRFDGPIHAHDRGQLFALDHGLALIRSGAGDWIMPSGRLCWMPAGVPHGVLTLGPVAGTSLYLDAAGLPPRPAVLRAPPLALALLGRIIEIEADDPGRRDRLLAVLLDELRAAPEEPLRLPTPRDPRLRRMTAALAADPADPRRLDDWAAALDLPKRSLVRRFKAETGLSFVQWRHHARLIRAAALLGDGASVTEAALAVGYDSVSAFITRFRAGFGVTPGRFAPGPTGAANKAGPDLGSAR</sequence>
<dbReference type="EMBL" id="NHON01000038">
    <property type="protein sequence ID" value="OWJ65392.1"/>
    <property type="molecule type" value="Genomic_DNA"/>
</dbReference>
<evidence type="ECO:0000313" key="7">
    <source>
        <dbReference type="EMBL" id="OWJ65392.1"/>
    </source>
</evidence>
<dbReference type="SUPFAM" id="SSF51182">
    <property type="entry name" value="RmlC-like cupins"/>
    <property type="match status" value="1"/>
</dbReference>
<keyword evidence="3" id="KW-0238">DNA-binding</keyword>
<evidence type="ECO:0000256" key="1">
    <source>
        <dbReference type="ARBA" id="ARBA00022491"/>
    </source>
</evidence>
<dbReference type="Proteomes" id="UP000196655">
    <property type="component" value="Unassembled WGS sequence"/>
</dbReference>
<dbReference type="InterPro" id="IPR018062">
    <property type="entry name" value="HTH_AraC-typ_CS"/>
</dbReference>
<dbReference type="CDD" id="cd06124">
    <property type="entry name" value="cupin_NimR-like_N"/>
    <property type="match status" value="1"/>
</dbReference>
<evidence type="ECO:0000259" key="6">
    <source>
        <dbReference type="PROSITE" id="PS01124"/>
    </source>
</evidence>
<dbReference type="OrthoDB" id="9804543at2"/>
<name>A0A211ZJE1_9PROT</name>
<reference evidence="8" key="1">
    <citation type="submission" date="2017-05" db="EMBL/GenBank/DDBJ databases">
        <authorList>
            <person name="Macchi M."/>
            <person name="Festa S."/>
            <person name="Coppotelli B.M."/>
            <person name="Morelli I.S."/>
        </authorList>
    </citation>
    <scope>NUCLEOTIDE SEQUENCE [LARGE SCALE GENOMIC DNA]</scope>
    <source>
        <strain evidence="8">I</strain>
    </source>
</reference>
<dbReference type="PANTHER" id="PTHR11019:SF199">
    <property type="entry name" value="HTH-TYPE TRANSCRIPTIONAL REGULATOR NIMR"/>
    <property type="match status" value="1"/>
</dbReference>